<dbReference type="KEGG" id="fcz:IMF26_01200"/>
<evidence type="ECO:0000259" key="4">
    <source>
        <dbReference type="PROSITE" id="PS50987"/>
    </source>
</evidence>
<evidence type="ECO:0000256" key="3">
    <source>
        <dbReference type="ARBA" id="ARBA00023163"/>
    </source>
</evidence>
<sequence>MLDKPTVEELSAVFKALGHPTRLKIVEILGSTGPVCVCELVGQIGCDQTTISKHLAVLKSTGVVTSRKEGLNVYYELRLGCAYDFIKCLERYSGRNSPGLTCESCRQGSSGS</sequence>
<reference evidence="5" key="2">
    <citation type="journal article" date="2023" name="Biology">
        <title>Prokaryotic Life Associated with Coal-Fire Gas Vents Revealed by Metagenomics.</title>
        <authorList>
            <person name="Kadnikov V.V."/>
            <person name="Mardanov A.V."/>
            <person name="Beletsky A.V."/>
            <person name="Karnachuk O.V."/>
            <person name="Ravin N.V."/>
        </authorList>
    </citation>
    <scope>NUCLEOTIDE SEQUENCE</scope>
    <source>
        <strain evidence="5">Bu02</strain>
    </source>
</reference>
<dbReference type="PANTHER" id="PTHR43132:SF2">
    <property type="entry name" value="ARSENICAL RESISTANCE OPERON REPRESSOR ARSR-RELATED"/>
    <property type="match status" value="1"/>
</dbReference>
<evidence type="ECO:0000256" key="2">
    <source>
        <dbReference type="ARBA" id="ARBA00023125"/>
    </source>
</evidence>
<evidence type="ECO:0000313" key="5">
    <source>
        <dbReference type="EMBL" id="QUL98733.1"/>
    </source>
</evidence>
<dbReference type="InterPro" id="IPR051011">
    <property type="entry name" value="Metal_resp_trans_reg"/>
</dbReference>
<dbReference type="SUPFAM" id="SSF46785">
    <property type="entry name" value="Winged helix' DNA-binding domain"/>
    <property type="match status" value="1"/>
</dbReference>
<dbReference type="CDD" id="cd00090">
    <property type="entry name" value="HTH_ARSR"/>
    <property type="match status" value="1"/>
</dbReference>
<keyword evidence="2" id="KW-0238">DNA-binding</keyword>
<dbReference type="PROSITE" id="PS50987">
    <property type="entry name" value="HTH_ARSR_2"/>
    <property type="match status" value="1"/>
</dbReference>
<keyword evidence="3" id="KW-0804">Transcription</keyword>
<dbReference type="InterPro" id="IPR011991">
    <property type="entry name" value="ArsR-like_HTH"/>
</dbReference>
<name>A0AAT9LF10_9FIRM</name>
<dbReference type="InterPro" id="IPR001845">
    <property type="entry name" value="HTH_ArsR_DNA-bd_dom"/>
</dbReference>
<reference evidence="5" key="1">
    <citation type="submission" date="2020-10" db="EMBL/GenBank/DDBJ databases">
        <authorList>
            <person name="Kadnikov V."/>
            <person name="Beletsky A.V."/>
            <person name="Mardanov A.V."/>
            <person name="Karnachuk O.V."/>
            <person name="Ravin N.V."/>
        </authorList>
    </citation>
    <scope>NUCLEOTIDE SEQUENCE</scope>
    <source>
        <strain evidence="5">Bu02</strain>
    </source>
</reference>
<gene>
    <name evidence="5" type="ORF">IMF26_01200</name>
</gene>
<dbReference type="EMBL" id="CP062796">
    <property type="protein sequence ID" value="QUL98733.1"/>
    <property type="molecule type" value="Genomic_DNA"/>
</dbReference>
<protein>
    <submittedName>
        <fullName evidence="5">Helix-turn-helix transcriptional regulator</fullName>
    </submittedName>
</protein>
<dbReference type="Pfam" id="PF01022">
    <property type="entry name" value="HTH_5"/>
    <property type="match status" value="1"/>
</dbReference>
<proteinExistence type="predicted"/>
<dbReference type="InterPro" id="IPR036390">
    <property type="entry name" value="WH_DNA-bd_sf"/>
</dbReference>
<dbReference type="PRINTS" id="PR00778">
    <property type="entry name" value="HTHARSR"/>
</dbReference>
<dbReference type="AlphaFoldDB" id="A0AAT9LF10"/>
<dbReference type="Gene3D" id="1.10.10.10">
    <property type="entry name" value="Winged helix-like DNA-binding domain superfamily/Winged helix DNA-binding domain"/>
    <property type="match status" value="1"/>
</dbReference>
<dbReference type="SMART" id="SM00418">
    <property type="entry name" value="HTH_ARSR"/>
    <property type="match status" value="1"/>
</dbReference>
<evidence type="ECO:0000256" key="1">
    <source>
        <dbReference type="ARBA" id="ARBA00023015"/>
    </source>
</evidence>
<organism evidence="5">
    <name type="scientific">Candidatus Fermentithermobacillus carboniphilus</name>
    <dbReference type="NCBI Taxonomy" id="3085328"/>
    <lineage>
        <taxon>Bacteria</taxon>
        <taxon>Bacillati</taxon>
        <taxon>Bacillota</taxon>
        <taxon>Candidatus Fermentithermobacillia</taxon>
        <taxon>Candidatus Fermentithermobacillales</taxon>
        <taxon>Candidatus Fermentithermobacillaceae</taxon>
        <taxon>Candidatus Fermentithermobacillus</taxon>
    </lineage>
</organism>
<dbReference type="InterPro" id="IPR036388">
    <property type="entry name" value="WH-like_DNA-bd_sf"/>
</dbReference>
<accession>A0AAT9LF10</accession>
<dbReference type="NCBIfam" id="NF033788">
    <property type="entry name" value="HTH_metalloreg"/>
    <property type="match status" value="1"/>
</dbReference>
<dbReference type="GO" id="GO:0003677">
    <property type="term" value="F:DNA binding"/>
    <property type="evidence" value="ECO:0007669"/>
    <property type="project" value="UniProtKB-KW"/>
</dbReference>
<dbReference type="PANTHER" id="PTHR43132">
    <property type="entry name" value="ARSENICAL RESISTANCE OPERON REPRESSOR ARSR-RELATED"/>
    <property type="match status" value="1"/>
</dbReference>
<keyword evidence="1" id="KW-0805">Transcription regulation</keyword>
<feature type="domain" description="HTH arsR-type" evidence="4">
    <location>
        <begin position="2"/>
        <end position="97"/>
    </location>
</feature>
<dbReference type="GO" id="GO:0003700">
    <property type="term" value="F:DNA-binding transcription factor activity"/>
    <property type="evidence" value="ECO:0007669"/>
    <property type="project" value="InterPro"/>
</dbReference>